<evidence type="ECO:0000313" key="8">
    <source>
        <dbReference type="Proteomes" id="UP000191056"/>
    </source>
</evidence>
<dbReference type="OrthoDB" id="9787430at2"/>
<feature type="transmembrane region" description="Helical" evidence="6">
    <location>
        <begin position="665"/>
        <end position="685"/>
    </location>
</feature>
<evidence type="ECO:0000256" key="5">
    <source>
        <dbReference type="ARBA" id="ARBA00023136"/>
    </source>
</evidence>
<reference evidence="7 8" key="1">
    <citation type="submission" date="2017-03" db="EMBL/GenBank/DDBJ databases">
        <title>Genome sequence of Clostridium chromiireducens DSM 23318.</title>
        <authorList>
            <person name="Poehlein A."/>
            <person name="Daniel R."/>
        </authorList>
    </citation>
    <scope>NUCLEOTIDE SEQUENCE [LARGE SCALE GENOMIC DNA]</scope>
    <source>
        <strain evidence="7 8">DSM 23318</strain>
    </source>
</reference>
<evidence type="ECO:0000256" key="6">
    <source>
        <dbReference type="SAM" id="Phobius"/>
    </source>
</evidence>
<protein>
    <recommendedName>
        <fullName evidence="9">DUF445 family protein</fullName>
    </recommendedName>
</protein>
<keyword evidence="8" id="KW-1185">Reference proteome</keyword>
<dbReference type="RefSeq" id="WP_079441337.1">
    <property type="nucleotide sequence ID" value="NZ_MZGT01000059.1"/>
</dbReference>
<proteinExistence type="inferred from homology"/>
<keyword evidence="4 6" id="KW-1133">Transmembrane helix</keyword>
<comment type="subcellular location">
    <subcellularLocation>
        <location evidence="1">Endomembrane system</location>
    </subcellularLocation>
</comment>
<feature type="transmembrane region" description="Helical" evidence="6">
    <location>
        <begin position="1370"/>
        <end position="1391"/>
    </location>
</feature>
<gene>
    <name evidence="7" type="ORF">CLCHR_36690</name>
</gene>
<dbReference type="Pfam" id="PF04286">
    <property type="entry name" value="DUF445"/>
    <property type="match status" value="2"/>
</dbReference>
<organism evidence="7 8">
    <name type="scientific">Clostridium chromiireducens</name>
    <dbReference type="NCBI Taxonomy" id="225345"/>
    <lineage>
        <taxon>Bacteria</taxon>
        <taxon>Bacillati</taxon>
        <taxon>Bacillota</taxon>
        <taxon>Clostridia</taxon>
        <taxon>Eubacteriales</taxon>
        <taxon>Clostridiaceae</taxon>
        <taxon>Clostridium</taxon>
    </lineage>
</organism>
<sequence length="1410" mass="161197">MLTSILLLIFQGFSGGVAGYITNKYAVDMLFKEYTPLKLGGVIKKKKEKFIEEISELVERDIINAGTLKAEILNKNLNPYIEQIAAVFFERDLKESFGNTKLYEIGDFSNSVFKSEEFVRNNLNEVLPELLDNLMININLNDVLSENQISKIVNSSYDLLINELENTNSLDDFISKLYNENSNMTLADIFPEEVQNKLINNIRECIIKIINDDILADDEACKIFLDKIFSAINIDLTLTKLQGLLGDYEINQFISSDEQDKIALKLSNKVSDFIDSSKGRELILNIINEIVLIGKGIDFTIYEMLPEETEKSLTHFIKTIVPKVMPYISEWISSNKESFDEMIESAIDEAIDNMDENIKKLIVSKVRGALMGDISSKNNIVNKIISYINNSVDDDSYGKLANSIIDYLKNKKVKDIVESLEKQSLLTSEEIIEIIAKQFASHGKDILRAIIKVQFSKKIHKVVNFDLVELFHSNFKPRLYKNIIKNRNKLGEKLNNLVAEFINSKGNELFSKKLSQLFTYNNVSGFSQTFGRVTSKLLKKNKDIYSENIIETIALNIKNVNLTSALASYKGDILELFVDNSICLYNESVDKYKNYEVIELVNKYFSRDQLADILINKGYPMLISKLPNLLNGNIKKFAKNNLSKYDEDEICDIVQDFMGNQLKPLSVFGAVLGTVVGVIYQLAFPNSIGRYGFPSDFFNGALSLAVMAFIGYITNVVALWMIFHPYKENKIIAKIPFFKKFALGYIPAHKNQFAMGMAKLIDEELLNREEINKSFNAHKNNTQSALMTLVANNNYQILINFVRSKKEDLTKYIYEKILKYCDDSSEVSKRISSKLSESKVNTFIKKDYILNMVPKLIGSINNTINHFTQLAQSKLSSNYKVNTIVPEGAAIEIKKYIIKENDKLLQDKLNDIRNIDFIDLIIQRYEEGYAQGIKKSLSEIFCEDSIRKIKFNTEEKAYRYFSNDFKMYLSNLIKKSLHDQLNEENDIGSMFNGKVKRIIDDNLHVLTAYITKKLIVYLQNKQDIIAENVQETIKSELNFFEKIAYSTFGGDDIAYKAVAIVLNKKLPAMLNDETEKVVSVARVTLNESIYPVKVSNLKIKAEEIDVAMLIDNIFEKLSKSMDSKRYICNASNLILDSLMGAPLIEYLELCNLSSLDLVHKKFYNEVNSVKEDIYNNINVNRDALSKTIGEFLDERVISKLLDSYNSVMFKGITCAEIEASVSNILNIISKSEETEKYLSLFLGSFYDNTLSELKVEQISDENILNQDIDRIIKYTLANVEFNERNRKLIAKVLENAINSNFDFISKDTKDYLTNKTIHTGLNSISDYIVPILQEINLKNISNKQIDLLNPKEIDILFNSFAGDFFDKLRIYGMFGFIFGINAGLSFVLWIVDWRYSKIASKKDFDTLHDL</sequence>
<dbReference type="EMBL" id="MZGT01000059">
    <property type="protein sequence ID" value="OPJ59066.1"/>
    <property type="molecule type" value="Genomic_DNA"/>
</dbReference>
<comment type="caution">
    <text evidence="7">The sequence shown here is derived from an EMBL/GenBank/DDBJ whole genome shotgun (WGS) entry which is preliminary data.</text>
</comment>
<evidence type="ECO:0000313" key="7">
    <source>
        <dbReference type="EMBL" id="OPJ59066.1"/>
    </source>
</evidence>
<evidence type="ECO:0000256" key="1">
    <source>
        <dbReference type="ARBA" id="ARBA00004308"/>
    </source>
</evidence>
<dbReference type="PANTHER" id="PTHR35791:SF1">
    <property type="entry name" value="UPF0754 MEMBRANE PROTEIN YHEB"/>
    <property type="match status" value="1"/>
</dbReference>
<evidence type="ECO:0000256" key="2">
    <source>
        <dbReference type="ARBA" id="ARBA00008053"/>
    </source>
</evidence>
<comment type="similarity">
    <text evidence="2">Belongs to the UPF0754 family.</text>
</comment>
<dbReference type="PANTHER" id="PTHR35791">
    <property type="entry name" value="UPF0754 MEMBRANE PROTEIN YHEB"/>
    <property type="match status" value="1"/>
</dbReference>
<feature type="transmembrane region" description="Helical" evidence="6">
    <location>
        <begin position="697"/>
        <end position="723"/>
    </location>
</feature>
<accession>A0A1V4IGL2</accession>
<name>A0A1V4IGL2_9CLOT</name>
<dbReference type="Proteomes" id="UP000191056">
    <property type="component" value="Unassembled WGS sequence"/>
</dbReference>
<dbReference type="InterPro" id="IPR007383">
    <property type="entry name" value="DUF445"/>
</dbReference>
<keyword evidence="5 6" id="KW-0472">Membrane</keyword>
<evidence type="ECO:0008006" key="9">
    <source>
        <dbReference type="Google" id="ProtNLM"/>
    </source>
</evidence>
<evidence type="ECO:0000256" key="4">
    <source>
        <dbReference type="ARBA" id="ARBA00022989"/>
    </source>
</evidence>
<dbReference type="STRING" id="225345.CLCHR_36690"/>
<keyword evidence="3 6" id="KW-0812">Transmembrane</keyword>
<dbReference type="GO" id="GO:0012505">
    <property type="term" value="C:endomembrane system"/>
    <property type="evidence" value="ECO:0007669"/>
    <property type="project" value="UniProtKB-SubCell"/>
</dbReference>
<evidence type="ECO:0000256" key="3">
    <source>
        <dbReference type="ARBA" id="ARBA00022692"/>
    </source>
</evidence>